<keyword evidence="3" id="KW-0862">Zinc</keyword>
<dbReference type="Proteomes" id="UP001347796">
    <property type="component" value="Unassembled WGS sequence"/>
</dbReference>
<keyword evidence="9" id="KW-1185">Reference proteome</keyword>
<evidence type="ECO:0000313" key="8">
    <source>
        <dbReference type="EMBL" id="KAK6191117.1"/>
    </source>
</evidence>
<evidence type="ECO:0000256" key="6">
    <source>
        <dbReference type="SAM" id="MobiDB-lite"/>
    </source>
</evidence>
<dbReference type="PANTHER" id="PTHR31751:SF42">
    <property type="entry name" value="PROTEIN CBG10204"/>
    <property type="match status" value="1"/>
</dbReference>
<gene>
    <name evidence="8" type="ORF">SNE40_002861</name>
</gene>
<feature type="region of interest" description="Disordered" evidence="6">
    <location>
        <begin position="219"/>
        <end position="238"/>
    </location>
</feature>
<dbReference type="PANTHER" id="PTHR31751">
    <property type="entry name" value="SI:CH211-108C17.2-RELATED-RELATED"/>
    <property type="match status" value="1"/>
</dbReference>
<proteinExistence type="predicted"/>
<comment type="caution">
    <text evidence="8">The sequence shown here is derived from an EMBL/GenBank/DDBJ whole genome shotgun (WGS) entry which is preliminary data.</text>
</comment>
<dbReference type="EMBL" id="JAZGQO010000002">
    <property type="protein sequence ID" value="KAK6191117.1"/>
    <property type="molecule type" value="Genomic_DNA"/>
</dbReference>
<evidence type="ECO:0000256" key="2">
    <source>
        <dbReference type="ARBA" id="ARBA00022771"/>
    </source>
</evidence>
<dbReference type="Pfam" id="PF05485">
    <property type="entry name" value="THAP"/>
    <property type="match status" value="1"/>
</dbReference>
<evidence type="ECO:0000259" key="7">
    <source>
        <dbReference type="PROSITE" id="PS50950"/>
    </source>
</evidence>
<dbReference type="GO" id="GO:0003677">
    <property type="term" value="F:DNA binding"/>
    <property type="evidence" value="ECO:0007669"/>
    <property type="project" value="UniProtKB-UniRule"/>
</dbReference>
<name>A0AAN8Q7Y6_PATCE</name>
<keyword evidence="4 5" id="KW-0238">DNA-binding</keyword>
<evidence type="ECO:0000256" key="4">
    <source>
        <dbReference type="ARBA" id="ARBA00023125"/>
    </source>
</evidence>
<evidence type="ECO:0000313" key="9">
    <source>
        <dbReference type="Proteomes" id="UP001347796"/>
    </source>
</evidence>
<protein>
    <recommendedName>
        <fullName evidence="7">THAP-type domain-containing protein</fullName>
    </recommendedName>
</protein>
<dbReference type="SUPFAM" id="SSF57716">
    <property type="entry name" value="Glucocorticoid receptor-like (DNA-binding domain)"/>
    <property type="match status" value="1"/>
</dbReference>
<dbReference type="GO" id="GO:0008270">
    <property type="term" value="F:zinc ion binding"/>
    <property type="evidence" value="ECO:0007669"/>
    <property type="project" value="UniProtKB-KW"/>
</dbReference>
<feature type="region of interest" description="Disordered" evidence="6">
    <location>
        <begin position="243"/>
        <end position="264"/>
    </location>
</feature>
<evidence type="ECO:0000256" key="1">
    <source>
        <dbReference type="ARBA" id="ARBA00022723"/>
    </source>
</evidence>
<dbReference type="InterPro" id="IPR006612">
    <property type="entry name" value="THAP_Znf"/>
</dbReference>
<dbReference type="AlphaFoldDB" id="A0AAN8Q7Y6"/>
<organism evidence="8 9">
    <name type="scientific">Patella caerulea</name>
    <name type="common">Rayed Mediterranean limpet</name>
    <dbReference type="NCBI Taxonomy" id="87958"/>
    <lineage>
        <taxon>Eukaryota</taxon>
        <taxon>Metazoa</taxon>
        <taxon>Spiralia</taxon>
        <taxon>Lophotrochozoa</taxon>
        <taxon>Mollusca</taxon>
        <taxon>Gastropoda</taxon>
        <taxon>Patellogastropoda</taxon>
        <taxon>Patelloidea</taxon>
        <taxon>Patellidae</taxon>
        <taxon>Patella</taxon>
    </lineage>
</organism>
<evidence type="ECO:0000256" key="3">
    <source>
        <dbReference type="ARBA" id="ARBA00022833"/>
    </source>
</evidence>
<keyword evidence="1" id="KW-0479">Metal-binding</keyword>
<accession>A0AAN8Q7Y6</accession>
<sequence length="790" mass="89669">MVLCAAVGCNNDSRRTTGISYYKIQSRAVDIQKKWLINIRRKNYVVTAHSCICSDHFEAGCFVRDLQAELLKITRPRKIKDDALPTVFNHGMKSLPTKRRLHTEQRLNAKQRKSEIHNIVSSDVSNISTSTGNIIQVNPESDITTLVTEHMVERIEDRGCQTDYILFPDVFPANTLKVTVSRGTQTFPKFCNSSTQYREEDFLDVQSLLECHSYCSTSTHSIDHSHNPQTSTPKKKVPIEFLSDSSTSSSSDSRDTDYKPSQDVADSSFYSSNGSFSSDDANPYICLTKLNTLEPHEDRKYIVFESSLCQLFKFCQICGSNNINITKSTSGSLLKVKSVCAFGHSSTWNSQPYIRKMPAGNLLIAAALLYAGCSYAKMEEFANLLNLEFLGHSTYYKIQTDLFTIINEAWTKERLSVENSLVGRELCLSGDGRCDSPGFSAKYCTYSLLDSGTGKLVNFSVIHVGQVELKSTNMEKEGLRQCLTTLDERLNINILATDRHIQVGYMLRKDYPNIIHQYDVWHVSKSLIKKLSEKAKSKQNEPLKPWIQSIRNHFWWCVTTCEGNIILLKEKWISVIKHCSNIHEWTSNEQFHQCEHPKLSKNEEAQKKWLKPGSAAFQVLQDIVLDKSFLKVLEKLTLACHTGDLEVYHSMMLKYCPKRQHFSFEGMVARTQLAALDHNNGVGRDQAIASSGPNEGTYKYNQVFPKRTSVWVAKPIFEKKKYEFKKNLMARTVEVRTAGILLPVFELPVVPENIASVPKPPKEETVKKHRSRMSKSILDQSPAVSELFCE</sequence>
<keyword evidence="2 5" id="KW-0863">Zinc-finger</keyword>
<reference evidence="8 9" key="1">
    <citation type="submission" date="2024-01" db="EMBL/GenBank/DDBJ databases">
        <title>The genome of the rayed Mediterranean limpet Patella caerulea (Linnaeus, 1758).</title>
        <authorList>
            <person name="Anh-Thu Weber A."/>
            <person name="Halstead-Nussloch G."/>
        </authorList>
    </citation>
    <scope>NUCLEOTIDE SEQUENCE [LARGE SCALE GENOMIC DNA]</scope>
    <source>
        <strain evidence="8">AATW-2023a</strain>
        <tissue evidence="8">Whole specimen</tissue>
    </source>
</reference>
<feature type="domain" description="THAP-type" evidence="7">
    <location>
        <begin position="1"/>
        <end position="88"/>
    </location>
</feature>
<dbReference type="SMART" id="SM00980">
    <property type="entry name" value="THAP"/>
    <property type="match status" value="1"/>
</dbReference>
<dbReference type="PROSITE" id="PS50950">
    <property type="entry name" value="ZF_THAP"/>
    <property type="match status" value="1"/>
</dbReference>
<evidence type="ECO:0000256" key="5">
    <source>
        <dbReference type="PROSITE-ProRule" id="PRU00309"/>
    </source>
</evidence>